<keyword evidence="2" id="KW-1185">Reference proteome</keyword>
<reference evidence="1 2" key="1">
    <citation type="submission" date="2020-08" db="EMBL/GenBank/DDBJ databases">
        <title>Functional genomics of gut bacteria from endangered species of beetles.</title>
        <authorList>
            <person name="Carlos-Shanley C."/>
        </authorList>
    </citation>
    <scope>NUCLEOTIDE SEQUENCE [LARGE SCALE GENOMIC DNA]</scope>
    <source>
        <strain evidence="1 2">S00151</strain>
    </source>
</reference>
<dbReference type="EMBL" id="JACHLE010000001">
    <property type="protein sequence ID" value="MBB4806046.1"/>
    <property type="molecule type" value="Genomic_DNA"/>
</dbReference>
<evidence type="ECO:0000313" key="2">
    <source>
        <dbReference type="Proteomes" id="UP000592180"/>
    </source>
</evidence>
<accession>A0A840KA02</accession>
<dbReference type="Proteomes" id="UP000592180">
    <property type="component" value="Unassembled WGS sequence"/>
</dbReference>
<organism evidence="1 2">
    <name type="scientific">Chryseobacterium defluvii</name>
    <dbReference type="NCBI Taxonomy" id="160396"/>
    <lineage>
        <taxon>Bacteria</taxon>
        <taxon>Pseudomonadati</taxon>
        <taxon>Bacteroidota</taxon>
        <taxon>Flavobacteriia</taxon>
        <taxon>Flavobacteriales</taxon>
        <taxon>Weeksellaceae</taxon>
        <taxon>Chryseobacterium group</taxon>
        <taxon>Chryseobacterium</taxon>
    </lineage>
</organism>
<protein>
    <submittedName>
        <fullName evidence="1">Uncharacterized protein</fullName>
    </submittedName>
</protein>
<proteinExistence type="predicted"/>
<dbReference type="AlphaFoldDB" id="A0A840KA02"/>
<name>A0A840KA02_9FLAO</name>
<evidence type="ECO:0000313" key="1">
    <source>
        <dbReference type="EMBL" id="MBB4806046.1"/>
    </source>
</evidence>
<comment type="caution">
    <text evidence="1">The sequence shown here is derived from an EMBL/GenBank/DDBJ whole genome shotgun (WGS) entry which is preliminary data.</text>
</comment>
<gene>
    <name evidence="1" type="ORF">HNP38_001318</name>
</gene>
<sequence length="34" mass="4156">MSTQQMITDFQVEELEKRFEMGWVEYNPCECQPK</sequence>